<feature type="transmembrane region" description="Helical" evidence="1">
    <location>
        <begin position="184"/>
        <end position="206"/>
    </location>
</feature>
<keyword evidence="1" id="KW-1133">Transmembrane helix</keyword>
<evidence type="ECO:0000256" key="1">
    <source>
        <dbReference type="SAM" id="Phobius"/>
    </source>
</evidence>
<dbReference type="GO" id="GO:0080120">
    <property type="term" value="P:CAAX-box protein maturation"/>
    <property type="evidence" value="ECO:0007669"/>
    <property type="project" value="UniProtKB-ARBA"/>
</dbReference>
<dbReference type="EMBL" id="VFOR01000002">
    <property type="protein sequence ID" value="TQL58122.1"/>
    <property type="molecule type" value="Genomic_DNA"/>
</dbReference>
<sequence>MIESRNDIIRLLAAVGATAVGTAFAAVGFATESTLALTWFGAAVLVWVGAAATAGPLPWRPRRGWSAQAVTAPLVLGVLLGLLLAVGLWILSSVGMAESVAAIMAPWGRLDIVWSCAAVIALATGEELALRHGLFTLLPKPARILGTMALSAIMWVVIGNEVMALGAVVLGLACARQRWVTGSILPPLLTHGTAVAMLCVLAPMLVG</sequence>
<keyword evidence="1" id="KW-0472">Membrane</keyword>
<feature type="domain" description="CAAX prenyl protease 2/Lysostaphin resistance protein A-like" evidence="2">
    <location>
        <begin position="112"/>
        <end position="195"/>
    </location>
</feature>
<evidence type="ECO:0000313" key="3">
    <source>
        <dbReference type="EMBL" id="TQL58122.1"/>
    </source>
</evidence>
<dbReference type="RefSeq" id="WP_142093946.1">
    <property type="nucleotide sequence ID" value="NZ_BAAAMD010000004.1"/>
</dbReference>
<keyword evidence="4" id="KW-1185">Reference proteome</keyword>
<name>A0A542ZCP3_9ACTN</name>
<organism evidence="3 4">
    <name type="scientific">Propioniferax innocua</name>
    <dbReference type="NCBI Taxonomy" id="1753"/>
    <lineage>
        <taxon>Bacteria</taxon>
        <taxon>Bacillati</taxon>
        <taxon>Actinomycetota</taxon>
        <taxon>Actinomycetes</taxon>
        <taxon>Propionibacteriales</taxon>
        <taxon>Propionibacteriaceae</taxon>
        <taxon>Propioniferax</taxon>
    </lineage>
</organism>
<gene>
    <name evidence="3" type="ORF">FB460_1975</name>
</gene>
<dbReference type="AlphaFoldDB" id="A0A542ZCP3"/>
<feature type="transmembrane region" description="Helical" evidence="1">
    <location>
        <begin position="12"/>
        <end position="30"/>
    </location>
</feature>
<protein>
    <recommendedName>
        <fullName evidence="2">CAAX prenyl protease 2/Lysostaphin resistance protein A-like domain-containing protein</fullName>
    </recommendedName>
</protein>
<keyword evidence="1" id="KW-0812">Transmembrane</keyword>
<feature type="transmembrane region" description="Helical" evidence="1">
    <location>
        <begin position="69"/>
        <end position="92"/>
    </location>
</feature>
<proteinExistence type="predicted"/>
<dbReference type="InterPro" id="IPR003675">
    <property type="entry name" value="Rce1/LyrA-like_dom"/>
</dbReference>
<comment type="caution">
    <text evidence="3">The sequence shown here is derived from an EMBL/GenBank/DDBJ whole genome shotgun (WGS) entry which is preliminary data.</text>
</comment>
<reference evidence="3 4" key="1">
    <citation type="submission" date="2019-06" db="EMBL/GenBank/DDBJ databases">
        <title>Sequencing the genomes of 1000 actinobacteria strains.</title>
        <authorList>
            <person name="Klenk H.-P."/>
        </authorList>
    </citation>
    <scope>NUCLEOTIDE SEQUENCE [LARGE SCALE GENOMIC DNA]</scope>
    <source>
        <strain evidence="3 4">DSM 8251</strain>
    </source>
</reference>
<evidence type="ECO:0000259" key="2">
    <source>
        <dbReference type="Pfam" id="PF02517"/>
    </source>
</evidence>
<dbReference type="Pfam" id="PF02517">
    <property type="entry name" value="Rce1-like"/>
    <property type="match status" value="1"/>
</dbReference>
<accession>A0A542ZCP3</accession>
<dbReference type="Proteomes" id="UP000316196">
    <property type="component" value="Unassembled WGS sequence"/>
</dbReference>
<dbReference type="GO" id="GO:0004175">
    <property type="term" value="F:endopeptidase activity"/>
    <property type="evidence" value="ECO:0007669"/>
    <property type="project" value="UniProtKB-ARBA"/>
</dbReference>
<feature type="transmembrane region" description="Helical" evidence="1">
    <location>
        <begin position="142"/>
        <end position="172"/>
    </location>
</feature>
<feature type="transmembrane region" description="Helical" evidence="1">
    <location>
        <begin position="36"/>
        <end position="57"/>
    </location>
</feature>
<evidence type="ECO:0000313" key="4">
    <source>
        <dbReference type="Proteomes" id="UP000316196"/>
    </source>
</evidence>